<dbReference type="Gene3D" id="1.10.8.260">
    <property type="entry name" value="HI0933 insert domain-like"/>
    <property type="match status" value="1"/>
</dbReference>
<name>A0ABS4FUG8_9BACL</name>
<dbReference type="InterPro" id="IPR036188">
    <property type="entry name" value="FAD/NAD-bd_sf"/>
</dbReference>
<evidence type="ECO:0000256" key="2">
    <source>
        <dbReference type="ARBA" id="ARBA00022630"/>
    </source>
</evidence>
<evidence type="ECO:0000256" key="3">
    <source>
        <dbReference type="ARBA" id="ARBA00022827"/>
    </source>
</evidence>
<dbReference type="Gene3D" id="3.50.50.60">
    <property type="entry name" value="FAD/NAD(P)-binding domain"/>
    <property type="match status" value="1"/>
</dbReference>
<keyword evidence="7" id="KW-1185">Reference proteome</keyword>
<accession>A0ABS4FUG8</accession>
<evidence type="ECO:0000313" key="6">
    <source>
        <dbReference type="EMBL" id="MBP1906218.1"/>
    </source>
</evidence>
<dbReference type="Gene3D" id="2.40.30.10">
    <property type="entry name" value="Translation factors"/>
    <property type="match status" value="1"/>
</dbReference>
<evidence type="ECO:0000259" key="4">
    <source>
        <dbReference type="Pfam" id="PF03486"/>
    </source>
</evidence>
<dbReference type="InterPro" id="IPR055178">
    <property type="entry name" value="RsdA/BaiN/AoA(So)-like_dom"/>
</dbReference>
<reference evidence="6 7" key="1">
    <citation type="submission" date="2021-03" db="EMBL/GenBank/DDBJ databases">
        <title>Genomic Encyclopedia of Type Strains, Phase IV (KMG-IV): sequencing the most valuable type-strain genomes for metagenomic binning, comparative biology and taxonomic classification.</title>
        <authorList>
            <person name="Goeker M."/>
        </authorList>
    </citation>
    <scope>NUCLEOTIDE SEQUENCE [LARGE SCALE GENOMIC DNA]</scope>
    <source>
        <strain evidence="6 7">DSM 14349</strain>
    </source>
</reference>
<feature type="domain" description="RsdA/BaiN/AoA(So)-like insert" evidence="5">
    <location>
        <begin position="194"/>
        <end position="361"/>
    </location>
</feature>
<keyword evidence="2" id="KW-0285">Flavoprotein</keyword>
<dbReference type="InterPro" id="IPR004792">
    <property type="entry name" value="BaiN-like"/>
</dbReference>
<dbReference type="Pfam" id="PF22780">
    <property type="entry name" value="HI0933_like_1st"/>
    <property type="match status" value="1"/>
</dbReference>
<dbReference type="Pfam" id="PF03486">
    <property type="entry name" value="HI0933_like"/>
    <property type="match status" value="1"/>
</dbReference>
<dbReference type="InterPro" id="IPR057661">
    <property type="entry name" value="RsdA/BaiN/AoA(So)_Rossmann"/>
</dbReference>
<sequence length="419" mass="44847">MNTYQVIVIGGGPSGLMAAIAAAKQGATVALLDKGNKLGRKLGISGGGRCNVTNNKEISELITYIPGGGRFLHSALSQFNNKDIISFFEGLGIALKEEDHGRMFPVSDRAKTVVDALVGYAKTLGVELLVHQTVSEILYREHEVKGVQLTSGEMILANSIVVATGGKSVPHTGSTGDGYPWAQAAGHTITELFPTEVPIISKETFITNRELQGLSLRNVKLAVLNAKGKPVVAHQGDMIFTHFGLSGPIALRCSGFIRGVKQKSGLPTVTMVLDLFPDVSIGQLEQQLQTMLKAEPKKAIKNVLKGTIPERLLPILLERSELSGDTTFEHLRKDAFSNFIALLKGFKLEVTGTRSFEEAFVTGGGVNLKEIVPSTMESKLKAGLFFCGEVLDIHGYTGGYNITAAFSTGHTAGYHAALR</sequence>
<proteinExistence type="predicted"/>
<comment type="cofactor">
    <cofactor evidence="1">
        <name>FAD</name>
        <dbReference type="ChEBI" id="CHEBI:57692"/>
    </cofactor>
</comment>
<gene>
    <name evidence="6" type="ORF">J2Z32_002867</name>
</gene>
<dbReference type="PRINTS" id="PR00368">
    <property type="entry name" value="FADPNR"/>
</dbReference>
<dbReference type="SUPFAM" id="SSF51905">
    <property type="entry name" value="FAD/NAD(P)-binding domain"/>
    <property type="match status" value="1"/>
</dbReference>
<dbReference type="PANTHER" id="PTHR42887">
    <property type="entry name" value="OS12G0638800 PROTEIN"/>
    <property type="match status" value="1"/>
</dbReference>
<dbReference type="Proteomes" id="UP001519272">
    <property type="component" value="Unassembled WGS sequence"/>
</dbReference>
<dbReference type="EMBL" id="JAGGKG010000013">
    <property type="protein sequence ID" value="MBP1906218.1"/>
    <property type="molecule type" value="Genomic_DNA"/>
</dbReference>
<dbReference type="RefSeq" id="WP_210089819.1">
    <property type="nucleotide sequence ID" value="NZ_JAGGKG010000013.1"/>
</dbReference>
<dbReference type="NCBIfam" id="TIGR00275">
    <property type="entry name" value="aminoacetone oxidase family FAD-binding enzyme"/>
    <property type="match status" value="1"/>
</dbReference>
<comment type="caution">
    <text evidence="6">The sequence shown here is derived from an EMBL/GenBank/DDBJ whole genome shotgun (WGS) entry which is preliminary data.</text>
</comment>
<evidence type="ECO:0000313" key="7">
    <source>
        <dbReference type="Proteomes" id="UP001519272"/>
    </source>
</evidence>
<protein>
    <submittedName>
        <fullName evidence="6">Rossmann fold flavoprotein</fullName>
    </submittedName>
</protein>
<evidence type="ECO:0000256" key="1">
    <source>
        <dbReference type="ARBA" id="ARBA00001974"/>
    </source>
</evidence>
<feature type="domain" description="RsdA/BaiN/AoA(So)-like Rossmann fold-like" evidence="4">
    <location>
        <begin position="5"/>
        <end position="413"/>
    </location>
</feature>
<dbReference type="PRINTS" id="PR00411">
    <property type="entry name" value="PNDRDTASEI"/>
</dbReference>
<organism evidence="6 7">
    <name type="scientific">Paenibacillus turicensis</name>
    <dbReference type="NCBI Taxonomy" id="160487"/>
    <lineage>
        <taxon>Bacteria</taxon>
        <taxon>Bacillati</taxon>
        <taxon>Bacillota</taxon>
        <taxon>Bacilli</taxon>
        <taxon>Bacillales</taxon>
        <taxon>Paenibacillaceae</taxon>
        <taxon>Paenibacillus</taxon>
    </lineage>
</organism>
<dbReference type="PANTHER" id="PTHR42887:SF2">
    <property type="entry name" value="OS12G0638800 PROTEIN"/>
    <property type="match status" value="1"/>
</dbReference>
<dbReference type="InterPro" id="IPR023166">
    <property type="entry name" value="BaiN-like_dom_sf"/>
</dbReference>
<evidence type="ECO:0000259" key="5">
    <source>
        <dbReference type="Pfam" id="PF22780"/>
    </source>
</evidence>
<keyword evidence="3" id="KW-0274">FAD</keyword>
<dbReference type="SUPFAM" id="SSF160996">
    <property type="entry name" value="HI0933 insert domain-like"/>
    <property type="match status" value="1"/>
</dbReference>